<name>A0A1H9F149_9SPIR</name>
<keyword evidence="1" id="KW-1133">Transmembrane helix</keyword>
<feature type="transmembrane region" description="Helical" evidence="1">
    <location>
        <begin position="87"/>
        <end position="109"/>
    </location>
</feature>
<protein>
    <submittedName>
        <fullName evidence="2">Uncharacterized protein</fullName>
    </submittedName>
</protein>
<proteinExistence type="predicted"/>
<evidence type="ECO:0000313" key="3">
    <source>
        <dbReference type="Proteomes" id="UP000182360"/>
    </source>
</evidence>
<feature type="transmembrane region" description="Helical" evidence="1">
    <location>
        <begin position="59"/>
        <end position="81"/>
    </location>
</feature>
<keyword evidence="1" id="KW-0472">Membrane</keyword>
<sequence>MWYNMTMNIKKFLDKPFRLMALIGSIYLITMILMNVFTDFFYELSVMPFSRTVSYSAEGVALVLCVLSFFFYTHHSIYYIALETLAFSYLYTGRVYTALFITAILFFLLMTENRLASKVRLSVYLALEVAKMIFVIPYGVRSFFEYIGITLFSLATIGCINLLFRHAYEKKDSGEINLDDYKFTDRQIDCIKETVVNNTTIKALAITHNVSESAIKKDLAHIYSVLGIDGKADLKALFIGYKFD</sequence>
<dbReference type="Proteomes" id="UP000182360">
    <property type="component" value="Unassembled WGS sequence"/>
</dbReference>
<evidence type="ECO:0000313" key="2">
    <source>
        <dbReference type="EMBL" id="SEQ31611.1"/>
    </source>
</evidence>
<dbReference type="EMBL" id="FOFU01000003">
    <property type="protein sequence ID" value="SEQ31611.1"/>
    <property type="molecule type" value="Genomic_DNA"/>
</dbReference>
<dbReference type="AlphaFoldDB" id="A0A1H9F149"/>
<accession>A0A1H9F149</accession>
<organism evidence="2 3">
    <name type="scientific">Treponema bryantii</name>
    <dbReference type="NCBI Taxonomy" id="163"/>
    <lineage>
        <taxon>Bacteria</taxon>
        <taxon>Pseudomonadati</taxon>
        <taxon>Spirochaetota</taxon>
        <taxon>Spirochaetia</taxon>
        <taxon>Spirochaetales</taxon>
        <taxon>Treponemataceae</taxon>
        <taxon>Treponema</taxon>
    </lineage>
</organism>
<gene>
    <name evidence="2" type="ORF">SAMN04487977_103354</name>
</gene>
<keyword evidence="3" id="KW-1185">Reference proteome</keyword>
<feature type="transmembrane region" description="Helical" evidence="1">
    <location>
        <begin position="20"/>
        <end position="38"/>
    </location>
</feature>
<reference evidence="2 3" key="1">
    <citation type="submission" date="2016-10" db="EMBL/GenBank/DDBJ databases">
        <authorList>
            <person name="de Groot N.N."/>
        </authorList>
    </citation>
    <scope>NUCLEOTIDE SEQUENCE [LARGE SCALE GENOMIC DNA]</scope>
    <source>
        <strain evidence="2 3">B25</strain>
    </source>
</reference>
<keyword evidence="1" id="KW-0812">Transmembrane</keyword>
<dbReference type="STRING" id="163.SAMN04487775_1181"/>
<feature type="transmembrane region" description="Helical" evidence="1">
    <location>
        <begin position="146"/>
        <end position="164"/>
    </location>
</feature>
<evidence type="ECO:0000256" key="1">
    <source>
        <dbReference type="SAM" id="Phobius"/>
    </source>
</evidence>